<dbReference type="InterPro" id="IPR022742">
    <property type="entry name" value="Hydrolase_4"/>
</dbReference>
<dbReference type="Gene3D" id="3.40.50.1820">
    <property type="entry name" value="alpha/beta hydrolase"/>
    <property type="match status" value="1"/>
</dbReference>
<dbReference type="EMBL" id="CAMXCT030000413">
    <property type="protein sequence ID" value="CAL4765773.1"/>
    <property type="molecule type" value="Genomic_DNA"/>
</dbReference>
<feature type="region of interest" description="Disordered" evidence="1">
    <location>
        <begin position="759"/>
        <end position="812"/>
    </location>
</feature>
<feature type="domain" description="Serine aminopeptidase S33" evidence="2">
    <location>
        <begin position="326"/>
        <end position="455"/>
    </location>
</feature>
<gene>
    <name evidence="3" type="ORF">C1SCF055_LOCUS6513</name>
</gene>
<reference evidence="4" key="2">
    <citation type="submission" date="2024-04" db="EMBL/GenBank/DDBJ databases">
        <authorList>
            <person name="Chen Y."/>
            <person name="Shah S."/>
            <person name="Dougan E. K."/>
            <person name="Thang M."/>
            <person name="Chan C."/>
        </authorList>
    </citation>
    <scope>NUCLEOTIDE SEQUENCE [LARGE SCALE GENOMIC DNA]</scope>
</reference>
<dbReference type="Pfam" id="PF12146">
    <property type="entry name" value="Hydrolase_4"/>
    <property type="match status" value="1"/>
</dbReference>
<organism evidence="3">
    <name type="scientific">Cladocopium goreaui</name>
    <dbReference type="NCBI Taxonomy" id="2562237"/>
    <lineage>
        <taxon>Eukaryota</taxon>
        <taxon>Sar</taxon>
        <taxon>Alveolata</taxon>
        <taxon>Dinophyceae</taxon>
        <taxon>Suessiales</taxon>
        <taxon>Symbiodiniaceae</taxon>
        <taxon>Cladocopium</taxon>
    </lineage>
</organism>
<accession>A0A9P1BUW0</accession>
<reference evidence="3" key="1">
    <citation type="submission" date="2022-10" db="EMBL/GenBank/DDBJ databases">
        <authorList>
            <person name="Chen Y."/>
            <person name="Dougan E. K."/>
            <person name="Chan C."/>
            <person name="Rhodes N."/>
            <person name="Thang M."/>
        </authorList>
    </citation>
    <scope>NUCLEOTIDE SEQUENCE</scope>
</reference>
<feature type="compositionally biased region" description="Polar residues" evidence="1">
    <location>
        <begin position="759"/>
        <end position="770"/>
    </location>
</feature>
<dbReference type="PANTHER" id="PTHR43358:SF4">
    <property type="entry name" value="ALPHA_BETA HYDROLASE FOLD-1 DOMAIN-CONTAINING PROTEIN"/>
    <property type="match status" value="1"/>
</dbReference>
<name>A0A9P1BUW0_9DINO</name>
<proteinExistence type="predicted"/>
<protein>
    <submittedName>
        <fullName evidence="5">Uncharacterized protein YqkD</fullName>
    </submittedName>
</protein>
<dbReference type="OrthoDB" id="10249433at2759"/>
<dbReference type="AlphaFoldDB" id="A0A9P1BUW0"/>
<evidence type="ECO:0000259" key="2">
    <source>
        <dbReference type="Pfam" id="PF12146"/>
    </source>
</evidence>
<dbReference type="InterPro" id="IPR029058">
    <property type="entry name" value="AB_hydrolase_fold"/>
</dbReference>
<keyword evidence="6" id="KW-1185">Reference proteome</keyword>
<comment type="caution">
    <text evidence="3">The sequence shown here is derived from an EMBL/GenBank/DDBJ whole genome shotgun (WGS) entry which is preliminary data.</text>
</comment>
<evidence type="ECO:0000256" key="1">
    <source>
        <dbReference type="SAM" id="MobiDB-lite"/>
    </source>
</evidence>
<feature type="compositionally biased region" description="Polar residues" evidence="1">
    <location>
        <begin position="802"/>
        <end position="812"/>
    </location>
</feature>
<evidence type="ECO:0000313" key="6">
    <source>
        <dbReference type="Proteomes" id="UP001152797"/>
    </source>
</evidence>
<dbReference type="InterPro" id="IPR052920">
    <property type="entry name" value="DNA-binding_regulatory"/>
</dbReference>
<dbReference type="EMBL" id="CAMXCT010000413">
    <property type="protein sequence ID" value="CAI3978461.1"/>
    <property type="molecule type" value="Genomic_DNA"/>
</dbReference>
<dbReference type="Proteomes" id="UP001152797">
    <property type="component" value="Unassembled WGS sequence"/>
</dbReference>
<evidence type="ECO:0000313" key="5">
    <source>
        <dbReference type="EMBL" id="CAL4765773.1"/>
    </source>
</evidence>
<sequence>MSDLNLNSGCPDGTKDQDAFADLCGQLASRTRLADFSTPEETLETLSDWAESPEDAVQFLGKACKAESAASASATVSFEAFAKWLVRKQLPHWHTETEELKSRKRAFQLLKLMNNTPSLPNSVPGKLTPRNSDAGGILLLKTLPESQWTSTNRRFFSDSVPPMFSALKVFRGIGGWGRQNRFCASDLSEAMEGKEVPRDPREVLGSPRGLLDLALIGTGKTTLRSMDRVFTGASECGFAGGQGFCQGRMDEADCLEMPGQPYALALWNLIIRPPRRRYDVGRLGPRQFRLWSCGVRRVDIDLTSSRGQRLRCSHFLPDVKESSAEPRPCVIYLHQNASCRLEALQLVPLFLPLGISLFCFDFAGCGESDGDYISLGWFERDDLADIVKHLRDSGEVSSIGLWGRSMGAVTALLHADRDHSIAGMVLDSPFCSLRQLASELAQSEYLSVKVPSWLLSAALALGRMRIKLLCNFDIDELSPIEHVGNSFIPALFVHGVEDDFIAPHHSQKLYEAYTGDKELEMVAGDHNTQREPHVNRKSVFFLVQALRCNLPPMGEGSLASVLGFDAGEVDSCTDRKVLSTRVQGEAARLLATSAPERKGLRLRDVQRLSMSCRLESALQLCHEGAEAGYCFGLMPQSTDFGGSNRPPVVVFATASSKGLKVAMVVEGRHEVLETTDASIELGVPVLLVAELADNSNPESFFAPPQPTTLRLTLGTGNAEMNLSLPEEFKKDMLFWPVTYAGDAEIFDIEVKDLVGRNSSAAEVQISSTGQGRRRRKPSQHSSESGDRSETRAVQSPPPDIQTGDSTSCCRQS</sequence>
<evidence type="ECO:0000313" key="4">
    <source>
        <dbReference type="EMBL" id="CAL1131836.1"/>
    </source>
</evidence>
<evidence type="ECO:0000313" key="3">
    <source>
        <dbReference type="EMBL" id="CAI3978461.1"/>
    </source>
</evidence>
<dbReference type="EMBL" id="CAMXCT020000413">
    <property type="protein sequence ID" value="CAL1131836.1"/>
    <property type="molecule type" value="Genomic_DNA"/>
</dbReference>
<dbReference type="SUPFAM" id="SSF53474">
    <property type="entry name" value="alpha/beta-Hydrolases"/>
    <property type="match status" value="1"/>
</dbReference>
<dbReference type="PANTHER" id="PTHR43358">
    <property type="entry name" value="ALPHA/BETA-HYDROLASE"/>
    <property type="match status" value="1"/>
</dbReference>